<evidence type="ECO:0000256" key="2">
    <source>
        <dbReference type="SAM" id="SignalP"/>
    </source>
</evidence>
<dbReference type="KEGG" id="nio:NITINOP_1647"/>
<feature type="compositionally biased region" description="Basic and acidic residues" evidence="1">
    <location>
        <begin position="85"/>
        <end position="96"/>
    </location>
</feature>
<feature type="chain" id="PRO_5006623566" evidence="2">
    <location>
        <begin position="24"/>
        <end position="189"/>
    </location>
</feature>
<keyword evidence="4" id="KW-1185">Reference proteome</keyword>
<feature type="signal peptide" evidence="2">
    <location>
        <begin position="1"/>
        <end position="23"/>
    </location>
</feature>
<reference evidence="4" key="1">
    <citation type="submission" date="2015-09" db="EMBL/GenBank/DDBJ databases">
        <authorList>
            <person name="Daims H."/>
        </authorList>
    </citation>
    <scope>NUCLEOTIDE SEQUENCE [LARGE SCALE GENOMIC DNA]</scope>
</reference>
<evidence type="ECO:0000313" key="3">
    <source>
        <dbReference type="EMBL" id="CUQ66622.1"/>
    </source>
</evidence>
<sequence length="189" mass="20485">MRFAHTLFFTLATVTVSAFPVSAEPSPAAPEPADMWECPMEDGTSIYTNKERSGCQEVLLRPLSVVPSLDHMPPAPPSSAIGTAQDDRPLHHDRFSGRGGQAVPDWAREWRASVAPSESARAEVCSLYSEWLHLAQKTRGGVFFGSDPSYGGELSAGNQRGPSQSFYDNARWVTLSRLFGTGFVPVGCP</sequence>
<evidence type="ECO:0000313" key="4">
    <source>
        <dbReference type="Proteomes" id="UP000066284"/>
    </source>
</evidence>
<dbReference type="STRING" id="1715989.NITINOP_1647"/>
<dbReference type="Proteomes" id="UP000066284">
    <property type="component" value="Chromosome 1"/>
</dbReference>
<feature type="region of interest" description="Disordered" evidence="1">
    <location>
        <begin position="74"/>
        <end position="100"/>
    </location>
</feature>
<organism evidence="3 4">
    <name type="scientific">Candidatus Nitrospira inopinata</name>
    <dbReference type="NCBI Taxonomy" id="1715989"/>
    <lineage>
        <taxon>Bacteria</taxon>
        <taxon>Pseudomonadati</taxon>
        <taxon>Nitrospirota</taxon>
        <taxon>Nitrospiria</taxon>
        <taxon>Nitrospirales</taxon>
        <taxon>Nitrospiraceae</taxon>
        <taxon>Nitrospira</taxon>
    </lineage>
</organism>
<protein>
    <submittedName>
        <fullName evidence="3">Exported protein</fullName>
    </submittedName>
</protein>
<gene>
    <name evidence="3" type="ORF">NITINOP_1647</name>
</gene>
<name>A0A0S4KTZ8_9BACT</name>
<accession>A0A0S4KTZ8</accession>
<evidence type="ECO:0000256" key="1">
    <source>
        <dbReference type="SAM" id="MobiDB-lite"/>
    </source>
</evidence>
<keyword evidence="2" id="KW-0732">Signal</keyword>
<proteinExistence type="predicted"/>
<dbReference type="EMBL" id="LN885086">
    <property type="protein sequence ID" value="CUQ66622.1"/>
    <property type="molecule type" value="Genomic_DNA"/>
</dbReference>
<dbReference type="RefSeq" id="WP_158023288.1">
    <property type="nucleotide sequence ID" value="NZ_LN885086.1"/>
</dbReference>
<dbReference type="AlphaFoldDB" id="A0A0S4KTZ8"/>
<dbReference type="OrthoDB" id="9794541at2"/>